<keyword evidence="1" id="KW-0805">Transcription regulation</keyword>
<accession>A0A1G4TV28</accession>
<dbReference type="STRING" id="624147.SAMN04487970_106917"/>
<gene>
    <name evidence="5" type="ORF">SAMN04487970_106917</name>
</gene>
<name>A0A1G4TV28_9BACL</name>
<keyword evidence="2" id="KW-0238">DNA-binding</keyword>
<dbReference type="EMBL" id="FMTT01000069">
    <property type="protein sequence ID" value="SCW85117.1"/>
    <property type="molecule type" value="Genomic_DNA"/>
</dbReference>
<evidence type="ECO:0000313" key="5">
    <source>
        <dbReference type="EMBL" id="SCW85117.1"/>
    </source>
</evidence>
<dbReference type="SUPFAM" id="SSF46785">
    <property type="entry name" value="Winged helix' DNA-binding domain"/>
    <property type="match status" value="1"/>
</dbReference>
<evidence type="ECO:0000313" key="6">
    <source>
        <dbReference type="Proteomes" id="UP000198601"/>
    </source>
</evidence>
<sequence length="124" mass="14420">MDADRNQSYRTQGIVTTLQVIGGKWKPLILFILMKEGTKRFGELRRKLPEVTQGMLTNQLRELEKDELIVRQVFQTIPPKVEYSLSDHGRTLSSILTDMCSWGFHHIEFMNDTNDVHGTKRQTE</sequence>
<proteinExistence type="predicted"/>
<keyword evidence="3" id="KW-0804">Transcription</keyword>
<dbReference type="PANTHER" id="PTHR33204:SF38">
    <property type="entry name" value="HTH-TYPE TRANSCRIPTIONAL ACTIVATOR HXLR"/>
    <property type="match status" value="1"/>
</dbReference>
<evidence type="ECO:0000256" key="1">
    <source>
        <dbReference type="ARBA" id="ARBA00023015"/>
    </source>
</evidence>
<evidence type="ECO:0000259" key="4">
    <source>
        <dbReference type="PROSITE" id="PS51118"/>
    </source>
</evidence>
<dbReference type="Pfam" id="PF01638">
    <property type="entry name" value="HxlR"/>
    <property type="match status" value="1"/>
</dbReference>
<dbReference type="Proteomes" id="UP000198601">
    <property type="component" value="Unassembled WGS sequence"/>
</dbReference>
<dbReference type="Gene3D" id="1.10.10.10">
    <property type="entry name" value="Winged helix-like DNA-binding domain superfamily/Winged helix DNA-binding domain"/>
    <property type="match status" value="1"/>
</dbReference>
<dbReference type="AlphaFoldDB" id="A0A1G4TV28"/>
<keyword evidence="6" id="KW-1185">Reference proteome</keyword>
<dbReference type="GO" id="GO:0003677">
    <property type="term" value="F:DNA binding"/>
    <property type="evidence" value="ECO:0007669"/>
    <property type="project" value="UniProtKB-KW"/>
</dbReference>
<organism evidence="5 6">
    <name type="scientific">Paenibacillus tianmuensis</name>
    <dbReference type="NCBI Taxonomy" id="624147"/>
    <lineage>
        <taxon>Bacteria</taxon>
        <taxon>Bacillati</taxon>
        <taxon>Bacillota</taxon>
        <taxon>Bacilli</taxon>
        <taxon>Bacillales</taxon>
        <taxon>Paenibacillaceae</taxon>
        <taxon>Paenibacillus</taxon>
    </lineage>
</organism>
<reference evidence="6" key="1">
    <citation type="submission" date="2016-10" db="EMBL/GenBank/DDBJ databases">
        <authorList>
            <person name="Varghese N."/>
            <person name="Submissions S."/>
        </authorList>
    </citation>
    <scope>NUCLEOTIDE SEQUENCE [LARGE SCALE GENOMIC DNA]</scope>
    <source>
        <strain evidence="6">CGMCC 1.8946</strain>
    </source>
</reference>
<dbReference type="OrthoDB" id="9791143at2"/>
<dbReference type="InterPro" id="IPR036388">
    <property type="entry name" value="WH-like_DNA-bd_sf"/>
</dbReference>
<feature type="domain" description="HTH hxlR-type" evidence="4">
    <location>
        <begin position="11"/>
        <end position="111"/>
    </location>
</feature>
<dbReference type="InterPro" id="IPR002577">
    <property type="entry name" value="HTH_HxlR"/>
</dbReference>
<dbReference type="PANTHER" id="PTHR33204">
    <property type="entry name" value="TRANSCRIPTIONAL REGULATOR, MARR FAMILY"/>
    <property type="match status" value="1"/>
</dbReference>
<evidence type="ECO:0000256" key="2">
    <source>
        <dbReference type="ARBA" id="ARBA00023125"/>
    </source>
</evidence>
<dbReference type="RefSeq" id="WP_090676885.1">
    <property type="nucleotide sequence ID" value="NZ_FMTT01000069.1"/>
</dbReference>
<dbReference type="InterPro" id="IPR036390">
    <property type="entry name" value="WH_DNA-bd_sf"/>
</dbReference>
<dbReference type="PROSITE" id="PS51118">
    <property type="entry name" value="HTH_HXLR"/>
    <property type="match status" value="1"/>
</dbReference>
<evidence type="ECO:0000256" key="3">
    <source>
        <dbReference type="ARBA" id="ARBA00023163"/>
    </source>
</evidence>
<protein>
    <submittedName>
        <fullName evidence="5">Transcriptional regulator, HxlR family</fullName>
    </submittedName>
</protein>